<sequence>MPFLPLYHDVLWFLIWGITYLTCYMPLLRLCLVTIIESVEFHNVGSIIEIVGFHNVGMRIR</sequence>
<keyword evidence="1" id="KW-0472">Membrane</keyword>
<feature type="transmembrane region" description="Helical" evidence="1">
    <location>
        <begin position="12"/>
        <end position="32"/>
    </location>
</feature>
<dbReference type="EMBL" id="GGEC01062429">
    <property type="protein sequence ID" value="MBX42913.1"/>
    <property type="molecule type" value="Transcribed_RNA"/>
</dbReference>
<reference evidence="2" key="1">
    <citation type="submission" date="2018-02" db="EMBL/GenBank/DDBJ databases">
        <title>Rhizophora mucronata_Transcriptome.</title>
        <authorList>
            <person name="Meera S.P."/>
            <person name="Sreeshan A."/>
            <person name="Augustine A."/>
        </authorList>
    </citation>
    <scope>NUCLEOTIDE SEQUENCE</scope>
    <source>
        <tissue evidence="2">Leaf</tissue>
    </source>
</reference>
<evidence type="ECO:0000256" key="1">
    <source>
        <dbReference type="SAM" id="Phobius"/>
    </source>
</evidence>
<organism evidence="2">
    <name type="scientific">Rhizophora mucronata</name>
    <name type="common">Asiatic mangrove</name>
    <dbReference type="NCBI Taxonomy" id="61149"/>
    <lineage>
        <taxon>Eukaryota</taxon>
        <taxon>Viridiplantae</taxon>
        <taxon>Streptophyta</taxon>
        <taxon>Embryophyta</taxon>
        <taxon>Tracheophyta</taxon>
        <taxon>Spermatophyta</taxon>
        <taxon>Magnoliopsida</taxon>
        <taxon>eudicotyledons</taxon>
        <taxon>Gunneridae</taxon>
        <taxon>Pentapetalae</taxon>
        <taxon>rosids</taxon>
        <taxon>fabids</taxon>
        <taxon>Malpighiales</taxon>
        <taxon>Rhizophoraceae</taxon>
        <taxon>Rhizophora</taxon>
    </lineage>
</organism>
<keyword evidence="1" id="KW-0812">Transmembrane</keyword>
<accession>A0A2P2NKA2</accession>
<evidence type="ECO:0000313" key="2">
    <source>
        <dbReference type="EMBL" id="MBX42913.1"/>
    </source>
</evidence>
<proteinExistence type="predicted"/>
<dbReference type="AlphaFoldDB" id="A0A2P2NKA2"/>
<keyword evidence="1" id="KW-1133">Transmembrane helix</keyword>
<name>A0A2P2NKA2_RHIMU</name>
<protein>
    <submittedName>
        <fullName evidence="2">Uncharacterized protein</fullName>
    </submittedName>
</protein>